<evidence type="ECO:0000313" key="3">
    <source>
        <dbReference type="WBParaSite" id="ALUE_0002155301-mRNA-1"/>
    </source>
</evidence>
<proteinExistence type="predicted"/>
<dbReference type="AlphaFoldDB" id="A0A0M3IS25"/>
<name>A0A0M3IS25_ASCLU</name>
<dbReference type="WBParaSite" id="ALUE_0002155301-mRNA-1">
    <property type="protein sequence ID" value="ALUE_0002155301-mRNA-1"/>
    <property type="gene ID" value="ALUE_0002155301"/>
</dbReference>
<keyword evidence="2" id="KW-1185">Reference proteome</keyword>
<dbReference type="Proteomes" id="UP000036681">
    <property type="component" value="Unplaced"/>
</dbReference>
<evidence type="ECO:0000313" key="2">
    <source>
        <dbReference type="Proteomes" id="UP000036681"/>
    </source>
</evidence>
<evidence type="ECO:0000256" key="1">
    <source>
        <dbReference type="SAM" id="MobiDB-lite"/>
    </source>
</evidence>
<organism evidence="2 3">
    <name type="scientific">Ascaris lumbricoides</name>
    <name type="common">Giant roundworm</name>
    <dbReference type="NCBI Taxonomy" id="6252"/>
    <lineage>
        <taxon>Eukaryota</taxon>
        <taxon>Metazoa</taxon>
        <taxon>Ecdysozoa</taxon>
        <taxon>Nematoda</taxon>
        <taxon>Chromadorea</taxon>
        <taxon>Rhabditida</taxon>
        <taxon>Spirurina</taxon>
        <taxon>Ascaridomorpha</taxon>
        <taxon>Ascaridoidea</taxon>
        <taxon>Ascarididae</taxon>
        <taxon>Ascaris</taxon>
    </lineage>
</organism>
<protein>
    <submittedName>
        <fullName evidence="3">Uncharacterized protein</fullName>
    </submittedName>
</protein>
<accession>A0A0M3IS25</accession>
<feature type="region of interest" description="Disordered" evidence="1">
    <location>
        <begin position="93"/>
        <end position="114"/>
    </location>
</feature>
<reference evidence="3" key="1">
    <citation type="submission" date="2017-02" db="UniProtKB">
        <authorList>
            <consortium name="WormBaseParasite"/>
        </authorList>
    </citation>
    <scope>IDENTIFICATION</scope>
</reference>
<sequence>MAATALPNLVDSNFDRARDRTTDTGIKWLRDASELTISDDKSREQGITKTLPYFTKRSPIRAVQWRQHDASKHGWTRAERLFKSLLDLLKENSKSQHHITGGSRGSMLSNATVR</sequence>